<protein>
    <submittedName>
        <fullName evidence="2">Uncharacterized protein</fullName>
    </submittedName>
</protein>
<evidence type="ECO:0000313" key="2">
    <source>
        <dbReference type="EMBL" id="ETD24818.1"/>
    </source>
</evidence>
<dbReference type="RefSeq" id="WP_023926820.1">
    <property type="nucleotide sequence ID" value="NZ_KI669454.1"/>
</dbReference>
<dbReference type="EMBL" id="AZJI01000001">
    <property type="protein sequence ID" value="ETD24818.1"/>
    <property type="molecule type" value="Genomic_DNA"/>
</dbReference>
<keyword evidence="1" id="KW-0812">Transmembrane</keyword>
<accession>V8CBM7</accession>
<feature type="transmembrane region" description="Helical" evidence="1">
    <location>
        <begin position="39"/>
        <end position="61"/>
    </location>
</feature>
<evidence type="ECO:0000313" key="3">
    <source>
        <dbReference type="Proteomes" id="UP000018731"/>
    </source>
</evidence>
<organism evidence="2 3">
    <name type="scientific">Helicobacter macacae MIT 99-5501</name>
    <dbReference type="NCBI Taxonomy" id="1357400"/>
    <lineage>
        <taxon>Bacteria</taxon>
        <taxon>Pseudomonadati</taxon>
        <taxon>Campylobacterota</taxon>
        <taxon>Epsilonproteobacteria</taxon>
        <taxon>Campylobacterales</taxon>
        <taxon>Helicobacteraceae</taxon>
        <taxon>Helicobacter</taxon>
    </lineage>
</organism>
<dbReference type="AlphaFoldDB" id="V8CBM7"/>
<dbReference type="OrthoDB" id="5329969at2"/>
<feature type="transmembrane region" description="Helical" evidence="1">
    <location>
        <begin position="12"/>
        <end position="33"/>
    </location>
</feature>
<evidence type="ECO:0000256" key="1">
    <source>
        <dbReference type="SAM" id="Phobius"/>
    </source>
</evidence>
<gene>
    <name evidence="2" type="ORF">HMPREF2086_00152</name>
</gene>
<keyword evidence="3" id="KW-1185">Reference proteome</keyword>
<proteinExistence type="predicted"/>
<dbReference type="STRING" id="1357400.HMPREF2086_00152"/>
<sequence>MSKKERLQARLDYLKALVIAFLVALFGIFGYTATHYKEIDLVLGVCIAIGIIVLLCGIYVANRAFNKRLDDLEEL</sequence>
<name>V8CBM7_9HELI</name>
<dbReference type="HOGENOM" id="CLU_179931_0_0_7"/>
<keyword evidence="1" id="KW-1133">Transmembrane helix</keyword>
<dbReference type="PATRIC" id="fig|1357400.3.peg.223"/>
<keyword evidence="1" id="KW-0472">Membrane</keyword>
<dbReference type="Proteomes" id="UP000018731">
    <property type="component" value="Unassembled WGS sequence"/>
</dbReference>
<comment type="caution">
    <text evidence="2">The sequence shown here is derived from an EMBL/GenBank/DDBJ whole genome shotgun (WGS) entry which is preliminary data.</text>
</comment>
<reference evidence="2 3" key="1">
    <citation type="journal article" date="2014" name="Genome Announc.">
        <title>Draft genome sequences of six enterohepatic helicobacter species isolated from humans and one from rhesus macaques.</title>
        <authorList>
            <person name="Shen Z."/>
            <person name="Sheh A."/>
            <person name="Young S.K."/>
            <person name="Abouelliel A."/>
            <person name="Ward D.V."/>
            <person name="Earl A.M."/>
            <person name="Fox J.G."/>
        </authorList>
    </citation>
    <scope>NUCLEOTIDE SEQUENCE [LARGE SCALE GENOMIC DNA]</scope>
    <source>
        <strain evidence="2 3">MIT 99-5501</strain>
    </source>
</reference>